<organism evidence="2 3">
    <name type="scientific">Mesorhizobium prunaredense</name>
    <dbReference type="NCBI Taxonomy" id="1631249"/>
    <lineage>
        <taxon>Bacteria</taxon>
        <taxon>Pseudomonadati</taxon>
        <taxon>Pseudomonadota</taxon>
        <taxon>Alphaproteobacteria</taxon>
        <taxon>Hyphomicrobiales</taxon>
        <taxon>Phyllobacteriaceae</taxon>
        <taxon>Mesorhizobium</taxon>
    </lineage>
</organism>
<evidence type="ECO:0000313" key="2">
    <source>
        <dbReference type="EMBL" id="SIT57797.1"/>
    </source>
</evidence>
<dbReference type="Proteomes" id="UP000188388">
    <property type="component" value="Unassembled WGS sequence"/>
</dbReference>
<proteinExistence type="predicted"/>
<accession>A0A1R3VD44</accession>
<evidence type="ECO:0000256" key="1">
    <source>
        <dbReference type="SAM" id="MobiDB-lite"/>
    </source>
</evidence>
<name>A0A1R3VD44_9HYPH</name>
<dbReference type="AlphaFoldDB" id="A0A1R3VD44"/>
<dbReference type="STRING" id="1631249.BQ8794_40396"/>
<evidence type="ECO:0000313" key="3">
    <source>
        <dbReference type="Proteomes" id="UP000188388"/>
    </source>
</evidence>
<keyword evidence="3" id="KW-1185">Reference proteome</keyword>
<gene>
    <name evidence="2" type="ORF">BQ8794_40396</name>
</gene>
<feature type="region of interest" description="Disordered" evidence="1">
    <location>
        <begin position="22"/>
        <end position="59"/>
    </location>
</feature>
<reference evidence="3" key="1">
    <citation type="submission" date="2017-01" db="EMBL/GenBank/DDBJ databases">
        <authorList>
            <person name="Brunel B."/>
        </authorList>
    </citation>
    <scope>NUCLEOTIDE SEQUENCE [LARGE SCALE GENOMIC DNA]</scope>
</reference>
<dbReference type="EMBL" id="FTPD01000034">
    <property type="protein sequence ID" value="SIT57797.1"/>
    <property type="molecule type" value="Genomic_DNA"/>
</dbReference>
<sequence length="59" mass="6364">MSQPHTPVSMWNRVFAPGMSEAVEARTVPRNRKAGLPEPAEGKSASDARTTGVRPAFDI</sequence>
<protein>
    <submittedName>
        <fullName evidence="2">Uncharacterized protein</fullName>
    </submittedName>
</protein>